<dbReference type="Proteomes" id="UP000663879">
    <property type="component" value="Unassembled WGS sequence"/>
</dbReference>
<dbReference type="PANTHER" id="PTHR24559">
    <property type="entry name" value="TRANSPOSON TY3-I GAG-POL POLYPROTEIN"/>
    <property type="match status" value="1"/>
</dbReference>
<dbReference type="EMBL" id="CAJNOC010001103">
    <property type="protein sequence ID" value="CAF0835099.1"/>
    <property type="molecule type" value="Genomic_DNA"/>
</dbReference>
<evidence type="ECO:0000313" key="1">
    <source>
        <dbReference type="EMBL" id="CAF0835099.1"/>
    </source>
</evidence>
<gene>
    <name evidence="1" type="ORF">OXX778_LOCUS8163</name>
</gene>
<dbReference type="Gene3D" id="3.30.70.270">
    <property type="match status" value="2"/>
</dbReference>
<dbReference type="CDD" id="cd01647">
    <property type="entry name" value="RT_LTR"/>
    <property type="match status" value="1"/>
</dbReference>
<proteinExistence type="predicted"/>
<dbReference type="InterPro" id="IPR043502">
    <property type="entry name" value="DNA/RNA_pol_sf"/>
</dbReference>
<dbReference type="PANTHER" id="PTHR24559:SF444">
    <property type="entry name" value="REVERSE TRANSCRIPTASE DOMAIN-CONTAINING PROTEIN"/>
    <property type="match status" value="1"/>
</dbReference>
<dbReference type="InterPro" id="IPR043128">
    <property type="entry name" value="Rev_trsase/Diguanyl_cyclase"/>
</dbReference>
<dbReference type="SUPFAM" id="SSF56672">
    <property type="entry name" value="DNA/RNA polymerases"/>
    <property type="match status" value="2"/>
</dbReference>
<sequence length="294" mass="34101">MREPIFGITEPVKVNFHDSETKIEFLSFYHKGFKERFDNLLKEYKDVFVSSLDDLGLPCSLEEHKINKINEKPFFQYPYRKSPKESDLIREEVEKMLKANIIRHSTSPWSAPALMVPKKDGTLRFCVDYRLLNQITIQDPFPVPRTDDVFDRLALSKVFTILDLKSVKDDCLRTSMKNLSHFGINRTVCFFITKLKIKLENDIIEELENDPTTWLSETVKIPKKRTNEIRLCIDTKAVNEANLSEKYEMPTAEDIIYAANGMNIFSKADLNSADMSGDLERIKVSFNTKDYFSG</sequence>
<organism evidence="1 2">
    <name type="scientific">Brachionus calyciflorus</name>
    <dbReference type="NCBI Taxonomy" id="104777"/>
    <lineage>
        <taxon>Eukaryota</taxon>
        <taxon>Metazoa</taxon>
        <taxon>Spiralia</taxon>
        <taxon>Gnathifera</taxon>
        <taxon>Rotifera</taxon>
        <taxon>Eurotatoria</taxon>
        <taxon>Monogononta</taxon>
        <taxon>Pseudotrocha</taxon>
        <taxon>Ploima</taxon>
        <taxon>Brachionidae</taxon>
        <taxon>Brachionus</taxon>
    </lineage>
</organism>
<dbReference type="InterPro" id="IPR053134">
    <property type="entry name" value="RNA-dir_DNA_polymerase"/>
</dbReference>
<protein>
    <submittedName>
        <fullName evidence="1">Uncharacterized protein</fullName>
    </submittedName>
</protein>
<dbReference type="AlphaFoldDB" id="A0A813V4M4"/>
<name>A0A813V4M4_9BILA</name>
<dbReference type="OrthoDB" id="775972at2759"/>
<accession>A0A813V4M4</accession>
<comment type="caution">
    <text evidence="1">The sequence shown here is derived from an EMBL/GenBank/DDBJ whole genome shotgun (WGS) entry which is preliminary data.</text>
</comment>
<reference evidence="1" key="1">
    <citation type="submission" date="2021-02" db="EMBL/GenBank/DDBJ databases">
        <authorList>
            <person name="Nowell W R."/>
        </authorList>
    </citation>
    <scope>NUCLEOTIDE SEQUENCE</scope>
    <source>
        <strain evidence="1">Ploen Becks lab</strain>
    </source>
</reference>
<keyword evidence="2" id="KW-1185">Reference proteome</keyword>
<evidence type="ECO:0000313" key="2">
    <source>
        <dbReference type="Proteomes" id="UP000663879"/>
    </source>
</evidence>
<dbReference type="Gene3D" id="3.10.10.10">
    <property type="entry name" value="HIV Type 1 Reverse Transcriptase, subunit A, domain 1"/>
    <property type="match status" value="2"/>
</dbReference>